<dbReference type="SMART" id="SM00257">
    <property type="entry name" value="LysM"/>
    <property type="match status" value="3"/>
</dbReference>
<dbReference type="PROSITE" id="PS51782">
    <property type="entry name" value="LYSM"/>
    <property type="match status" value="3"/>
</dbReference>
<dbReference type="InterPro" id="IPR023346">
    <property type="entry name" value="Lysozyme-like_dom_sf"/>
</dbReference>
<dbReference type="InterPro" id="IPR036779">
    <property type="entry name" value="LysM_dom_sf"/>
</dbReference>
<dbReference type="SUPFAM" id="SSF53955">
    <property type="entry name" value="Lysozyme-like"/>
    <property type="match status" value="1"/>
</dbReference>
<dbReference type="Pfam" id="PF01464">
    <property type="entry name" value="SLT"/>
    <property type="match status" value="1"/>
</dbReference>
<feature type="domain" description="LysM" evidence="2">
    <location>
        <begin position="426"/>
        <end position="470"/>
    </location>
</feature>
<dbReference type="InterPro" id="IPR000189">
    <property type="entry name" value="Transglyc_AS"/>
</dbReference>
<dbReference type="GO" id="GO:0008933">
    <property type="term" value="F:peptidoglycan lytic transglycosylase activity"/>
    <property type="evidence" value="ECO:0007669"/>
    <property type="project" value="InterPro"/>
</dbReference>
<dbReference type="InterPro" id="IPR008258">
    <property type="entry name" value="Transglycosylase_SLT_dom_1"/>
</dbReference>
<dbReference type="CDD" id="cd16894">
    <property type="entry name" value="MltD-like"/>
    <property type="match status" value="1"/>
</dbReference>
<evidence type="ECO:0000313" key="3">
    <source>
        <dbReference type="EMBL" id="PPK73370.1"/>
    </source>
</evidence>
<dbReference type="PANTHER" id="PTHR33734:SF22">
    <property type="entry name" value="MEMBRANE-BOUND LYTIC MUREIN TRANSGLYCOSYLASE D"/>
    <property type="match status" value="1"/>
</dbReference>
<dbReference type="Gene3D" id="1.10.530.10">
    <property type="match status" value="1"/>
</dbReference>
<accession>A0A2S6H7H9</accession>
<feature type="domain" description="LysM" evidence="2">
    <location>
        <begin position="361"/>
        <end position="404"/>
    </location>
</feature>
<dbReference type="Proteomes" id="UP000238071">
    <property type="component" value="Unassembled WGS sequence"/>
</dbReference>
<dbReference type="Pfam" id="PF01476">
    <property type="entry name" value="LysM"/>
    <property type="match status" value="3"/>
</dbReference>
<evidence type="ECO:0000313" key="4">
    <source>
        <dbReference type="Proteomes" id="UP000238071"/>
    </source>
</evidence>
<dbReference type="EMBL" id="PTIY01000002">
    <property type="protein sequence ID" value="PPK73370.1"/>
    <property type="molecule type" value="Genomic_DNA"/>
</dbReference>
<dbReference type="PANTHER" id="PTHR33734">
    <property type="entry name" value="LYSM DOMAIN-CONTAINING GPI-ANCHORED PROTEIN 2"/>
    <property type="match status" value="1"/>
</dbReference>
<reference evidence="3 4" key="1">
    <citation type="submission" date="2018-02" db="EMBL/GenBank/DDBJ databases">
        <title>Subsurface microbial communities from deep shales in Ohio and West Virginia, USA.</title>
        <authorList>
            <person name="Wrighton K."/>
        </authorList>
    </citation>
    <scope>NUCLEOTIDE SEQUENCE [LARGE SCALE GENOMIC DNA]</scope>
    <source>
        <strain evidence="3 4">OWC-G53F</strain>
    </source>
</reference>
<evidence type="ECO:0000259" key="2">
    <source>
        <dbReference type="PROSITE" id="PS51782"/>
    </source>
</evidence>
<comment type="similarity">
    <text evidence="1">Belongs to the transglycosylase Slt family.</text>
</comment>
<comment type="caution">
    <text evidence="3">The sequence shown here is derived from an EMBL/GenBank/DDBJ whole genome shotgun (WGS) entry which is preliminary data.</text>
</comment>
<dbReference type="GO" id="GO:0000270">
    <property type="term" value="P:peptidoglycan metabolic process"/>
    <property type="evidence" value="ECO:0007669"/>
    <property type="project" value="InterPro"/>
</dbReference>
<dbReference type="Gene3D" id="3.10.350.10">
    <property type="entry name" value="LysM domain"/>
    <property type="match status" value="3"/>
</dbReference>
<dbReference type="GO" id="GO:0016020">
    <property type="term" value="C:membrane"/>
    <property type="evidence" value="ECO:0007669"/>
    <property type="project" value="InterPro"/>
</dbReference>
<name>A0A2S6H7H9_9GAMM</name>
<dbReference type="RefSeq" id="WP_374953568.1">
    <property type="nucleotide sequence ID" value="NZ_PTIY01000002.1"/>
</dbReference>
<dbReference type="SUPFAM" id="SSF54106">
    <property type="entry name" value="LysM domain"/>
    <property type="match status" value="3"/>
</dbReference>
<proteinExistence type="inferred from homology"/>
<dbReference type="PROSITE" id="PS00922">
    <property type="entry name" value="TRANSGLYCOSYLASE"/>
    <property type="match status" value="1"/>
</dbReference>
<organism evidence="3 4">
    <name type="scientific">Methylobacter tundripaludum</name>
    <dbReference type="NCBI Taxonomy" id="173365"/>
    <lineage>
        <taxon>Bacteria</taxon>
        <taxon>Pseudomonadati</taxon>
        <taxon>Pseudomonadota</taxon>
        <taxon>Gammaproteobacteria</taxon>
        <taxon>Methylococcales</taxon>
        <taxon>Methylococcaceae</taxon>
        <taxon>Methylobacter</taxon>
    </lineage>
</organism>
<keyword evidence="4" id="KW-1185">Reference proteome</keyword>
<evidence type="ECO:0000256" key="1">
    <source>
        <dbReference type="ARBA" id="ARBA00007734"/>
    </source>
</evidence>
<dbReference type="AlphaFoldDB" id="A0A2S6H7H9"/>
<gene>
    <name evidence="3" type="ORF">B0F88_102355</name>
</gene>
<dbReference type="CDD" id="cd00118">
    <property type="entry name" value="LysM"/>
    <property type="match status" value="3"/>
</dbReference>
<sequence>MMSVNFNRSGKFLSLLTFLIVTGCSTTSKDSFNDRPPDTSETDNSYVRHSLHPFGKQKYTVPAKYKNTVWERLISLYSLPQIENERIDRELNWYLRHPAYLARVQQRAEPYLHLILDEIEAKNIPGELALLPIVESAFLPEAYSKSDASGLWQFIPATGRLYGLQQNAWYDGRRDVYASTRAATAFLKHLGETFDGDWHLALASYNYGKGNVRKAIEKNEDLKRATDYWSLDLPKETADYVPRLLAIARIFANADKYNVNLQHIPNKPYCELVDVKSQLDLNKAAELANTPLNEFLKLNPGFNHSSTAPQGPHHLLIPVAKAQTFKQNLAQLPYDQRVDQNRYHAEAAAQIRHDQVQAIPSLHKVKAGESLVSIADRNNTTPQSIRQANHLAGNSIHSGMLLKMPTPQNSAQHVATTAKNNSVGAQVYVVKKGDTFWNVAQKFSVSVNDIQSWNKISPKSSLVLGQKIIIKAAHQQAQASSAGIRTINYTVKPGETLAQISRKFNVSITDLRKWNPAGINNSLTPGKVLKVIIDA</sequence>
<feature type="domain" description="LysM" evidence="2">
    <location>
        <begin position="487"/>
        <end position="531"/>
    </location>
</feature>
<protein>
    <submittedName>
        <fullName evidence="3">Membrane-bound lytic murein transglycosylase D</fullName>
    </submittedName>
</protein>
<dbReference type="InterPro" id="IPR018392">
    <property type="entry name" value="LysM"/>
</dbReference>